<sequence length="505" mass="56332">MVESNAWFAARIDEFRSSPAGEPRQSYLAEFKIKFHALGAEEARNVVKRLDLEKLWKEFESDDDEVTETCSLIELLLEALKPEEILTNYVAELEKLLSSRVVAPRVLSLEQILKVASDTNGLPLLLARVNLLNSVTQRIGDAELKVANLAMNVIKRVGKAPEGPKLLYSGVIMRSIAKLLSVDPTVRFRVYEVIIEVAKSSKEALAASVESGFMESLIDSINSDDVLIKLNVIELIIPLALTEDGYKYLNERGFVSQMANQIEHAKESPLDALFIPGLIKFFGCTARSNPYEIFAKYPVAVLSLFDLIAGNDMSILPIALDTLGYISETVQSKYALQDLKVMPMAMKKIGELMQNSTAEVKISACSNLAKILHVDKSEQDNRIVTLTKSWFDALGEDPLKLVVDISRLPFNDLRNAAYEVLVEIASQQWGQESIVNYPGLVEFLLDRRNETCKQCKETKYAMIKNLSESDVIDSSTLDSLKTYVQEGAFYKGSDIDYEVNFEGAS</sequence>
<dbReference type="AlphaFoldDB" id="A0ABD2XPF9"/>
<dbReference type="PANTHER" id="PTHR13554:SF10">
    <property type="entry name" value="26S PROTEASOME NON-ATPASE REGULATORY SUBUNIT 5"/>
    <property type="match status" value="1"/>
</dbReference>
<evidence type="ECO:0000256" key="2">
    <source>
        <dbReference type="ARBA" id="ARBA00014933"/>
    </source>
</evidence>
<dbReference type="Pfam" id="PF10508">
    <property type="entry name" value="Proteasom_PSMB"/>
    <property type="match status" value="1"/>
</dbReference>
<dbReference type="PANTHER" id="PTHR13554">
    <property type="entry name" value="26S PROTEASOME NON-ATPASE REGULATORY SUBUNIT 5-RELATED"/>
    <property type="match status" value="1"/>
</dbReference>
<dbReference type="InterPro" id="IPR011989">
    <property type="entry name" value="ARM-like"/>
</dbReference>
<dbReference type="InterPro" id="IPR019538">
    <property type="entry name" value="PSMD5"/>
</dbReference>
<organism evidence="3 4">
    <name type="scientific">Trichogramma kaykai</name>
    <dbReference type="NCBI Taxonomy" id="54128"/>
    <lineage>
        <taxon>Eukaryota</taxon>
        <taxon>Metazoa</taxon>
        <taxon>Ecdysozoa</taxon>
        <taxon>Arthropoda</taxon>
        <taxon>Hexapoda</taxon>
        <taxon>Insecta</taxon>
        <taxon>Pterygota</taxon>
        <taxon>Neoptera</taxon>
        <taxon>Endopterygota</taxon>
        <taxon>Hymenoptera</taxon>
        <taxon>Apocrita</taxon>
        <taxon>Proctotrupomorpha</taxon>
        <taxon>Chalcidoidea</taxon>
        <taxon>Trichogrammatidae</taxon>
        <taxon>Trichogramma</taxon>
    </lineage>
</organism>
<dbReference type="Gene3D" id="1.25.10.10">
    <property type="entry name" value="Leucine-rich Repeat Variant"/>
    <property type="match status" value="1"/>
</dbReference>
<comment type="similarity">
    <text evidence="1">Belongs to the proteasome subunit S5B/HSM3 family.</text>
</comment>
<dbReference type="SUPFAM" id="SSF48371">
    <property type="entry name" value="ARM repeat"/>
    <property type="match status" value="1"/>
</dbReference>
<dbReference type="EMBL" id="JBJJXI010000018">
    <property type="protein sequence ID" value="KAL3406729.1"/>
    <property type="molecule type" value="Genomic_DNA"/>
</dbReference>
<protein>
    <recommendedName>
        <fullName evidence="2">26S proteasome non-ATPase regulatory subunit 5</fullName>
    </recommendedName>
</protein>
<dbReference type="InterPro" id="IPR016024">
    <property type="entry name" value="ARM-type_fold"/>
</dbReference>
<accession>A0ABD2XPF9</accession>
<evidence type="ECO:0000256" key="1">
    <source>
        <dbReference type="ARBA" id="ARBA00006823"/>
    </source>
</evidence>
<evidence type="ECO:0000313" key="4">
    <source>
        <dbReference type="Proteomes" id="UP001627154"/>
    </source>
</evidence>
<comment type="caution">
    <text evidence="3">The sequence shown here is derived from an EMBL/GenBank/DDBJ whole genome shotgun (WGS) entry which is preliminary data.</text>
</comment>
<name>A0ABD2XPF9_9HYME</name>
<reference evidence="3 4" key="1">
    <citation type="journal article" date="2024" name="bioRxiv">
        <title>A reference genome for Trichogramma kaykai: A tiny desert-dwelling parasitoid wasp with competing sex-ratio distorters.</title>
        <authorList>
            <person name="Culotta J."/>
            <person name="Lindsey A.R."/>
        </authorList>
    </citation>
    <scope>NUCLEOTIDE SEQUENCE [LARGE SCALE GENOMIC DNA]</scope>
    <source>
        <strain evidence="3 4">KSX58</strain>
    </source>
</reference>
<proteinExistence type="inferred from homology"/>
<dbReference type="Proteomes" id="UP001627154">
    <property type="component" value="Unassembled WGS sequence"/>
</dbReference>
<evidence type="ECO:0000313" key="3">
    <source>
        <dbReference type="EMBL" id="KAL3406729.1"/>
    </source>
</evidence>
<keyword evidence="4" id="KW-1185">Reference proteome</keyword>
<gene>
    <name evidence="3" type="ORF">TKK_000872</name>
</gene>